<evidence type="ECO:0000259" key="6">
    <source>
        <dbReference type="PROSITE" id="PS50921"/>
    </source>
</evidence>
<sequence>MSAGNVLIVCGKSEVAGSMESTLIKEGYHPVNCAHSANEARRQFFIVQPDLIIVSTPLPDEQGIDFVFDAYEKTSAGIIVMARPEQVSHMQDALESTGAMILPKPLNRLTLIQSARFALSVRSSLDQLRSERDNLKKRMDERKLIEQAKWLLVEKLNMSEPEAFRYIQKKAMDLRLPQLQIAEDIINEHA</sequence>
<comment type="caution">
    <text evidence="3">Lacks conserved residue(s) required for the propagation of feature annotation.</text>
</comment>
<dbReference type="PROSITE" id="PS50921">
    <property type="entry name" value="ANTAR"/>
    <property type="match status" value="1"/>
</dbReference>
<dbReference type="RefSeq" id="WP_005807769.1">
    <property type="nucleotide sequence ID" value="NZ_CABKQQ010000002.1"/>
</dbReference>
<feature type="coiled-coil region" evidence="4">
    <location>
        <begin position="118"/>
        <end position="145"/>
    </location>
</feature>
<dbReference type="Proteomes" id="UP000054623">
    <property type="component" value="Unassembled WGS sequence"/>
</dbReference>
<keyword evidence="8" id="KW-0808">Transferase</keyword>
<evidence type="ECO:0000313" key="7">
    <source>
        <dbReference type="EMBL" id="CDX04582.1"/>
    </source>
</evidence>
<evidence type="ECO:0000256" key="2">
    <source>
        <dbReference type="ARBA" id="ARBA00024867"/>
    </source>
</evidence>
<evidence type="ECO:0000313" key="9">
    <source>
        <dbReference type="Proteomes" id="UP000054623"/>
    </source>
</evidence>
<organism evidence="7">
    <name type="scientific">Desulfitobacterium hafniense</name>
    <name type="common">Desulfitobacterium frappieri</name>
    <dbReference type="NCBI Taxonomy" id="49338"/>
    <lineage>
        <taxon>Bacteria</taxon>
        <taxon>Bacillati</taxon>
        <taxon>Bacillota</taxon>
        <taxon>Clostridia</taxon>
        <taxon>Eubacteriales</taxon>
        <taxon>Desulfitobacteriaceae</taxon>
        <taxon>Desulfitobacterium</taxon>
    </lineage>
</organism>
<dbReference type="GO" id="GO:0016301">
    <property type="term" value="F:kinase activity"/>
    <property type="evidence" value="ECO:0007669"/>
    <property type="project" value="UniProtKB-KW"/>
</dbReference>
<dbReference type="GO" id="GO:0000160">
    <property type="term" value="P:phosphorelay signal transduction system"/>
    <property type="evidence" value="ECO:0007669"/>
    <property type="project" value="InterPro"/>
</dbReference>
<evidence type="ECO:0000256" key="1">
    <source>
        <dbReference type="ARBA" id="ARBA00018672"/>
    </source>
</evidence>
<keyword evidence="4" id="KW-0175">Coiled coil</keyword>
<gene>
    <name evidence="8" type="ORF">AT727_17455</name>
    <name evidence="7" type="ORF">DPCES_4696</name>
</gene>
<dbReference type="PATRIC" id="fig|49338.4.peg.5048"/>
<dbReference type="OrthoDB" id="9808843at2"/>
<feature type="domain" description="ANTAR" evidence="6">
    <location>
        <begin position="125"/>
        <end position="186"/>
    </location>
</feature>
<feature type="domain" description="Response regulatory" evidence="5">
    <location>
        <begin position="5"/>
        <end position="119"/>
    </location>
</feature>
<dbReference type="EMBL" id="LOCK01000011">
    <property type="protein sequence ID" value="KTE92718.1"/>
    <property type="molecule type" value="Genomic_DNA"/>
</dbReference>
<dbReference type="OMA" id="LCIINTP"/>
<dbReference type="Gene3D" id="1.10.10.10">
    <property type="entry name" value="Winged helix-like DNA-binding domain superfamily/Winged helix DNA-binding domain"/>
    <property type="match status" value="1"/>
</dbReference>
<dbReference type="InterPro" id="IPR011006">
    <property type="entry name" value="CheY-like_superfamily"/>
</dbReference>
<reference evidence="7" key="1">
    <citation type="submission" date="2014-07" db="EMBL/GenBank/DDBJ databases">
        <authorList>
            <person name="Hornung V.Bastian."/>
        </authorList>
    </citation>
    <scope>NUCLEOTIDE SEQUENCE</scope>
    <source>
        <strain evidence="7">PCE-S</strain>
    </source>
</reference>
<evidence type="ECO:0000313" key="8">
    <source>
        <dbReference type="EMBL" id="KTE92718.1"/>
    </source>
</evidence>
<dbReference type="InterPro" id="IPR008327">
    <property type="entry name" value="Sig_transdc_resp-reg_antiterm"/>
</dbReference>
<dbReference type="PIRSF" id="PIRSF036382">
    <property type="entry name" value="RR_antiterm"/>
    <property type="match status" value="1"/>
</dbReference>
<dbReference type="AlphaFoldDB" id="A0A098B877"/>
<comment type="function">
    <text evidence="2">May play the central regulatory role in sporulation. It may be an element of the effector pathway responsible for the activation of sporulation genes in response to nutritional stress. Spo0A may act in concert with spo0H (a sigma factor) to control the expression of some genes that are critical to the sporulation process.</text>
</comment>
<dbReference type="SUPFAM" id="SSF52172">
    <property type="entry name" value="CheY-like"/>
    <property type="match status" value="1"/>
</dbReference>
<protein>
    <recommendedName>
        <fullName evidence="1">Stage 0 sporulation protein A homolog</fullName>
    </recommendedName>
</protein>
<dbReference type="EMBL" id="LK996017">
    <property type="protein sequence ID" value="CDX04582.1"/>
    <property type="molecule type" value="Genomic_DNA"/>
</dbReference>
<proteinExistence type="predicted"/>
<dbReference type="InterPro" id="IPR036388">
    <property type="entry name" value="WH-like_DNA-bd_sf"/>
</dbReference>
<dbReference type="GO" id="GO:0003723">
    <property type="term" value="F:RNA binding"/>
    <property type="evidence" value="ECO:0007669"/>
    <property type="project" value="InterPro"/>
</dbReference>
<evidence type="ECO:0000256" key="4">
    <source>
        <dbReference type="SAM" id="Coils"/>
    </source>
</evidence>
<dbReference type="Pfam" id="PF00072">
    <property type="entry name" value="Response_reg"/>
    <property type="match status" value="1"/>
</dbReference>
<dbReference type="SMART" id="SM01012">
    <property type="entry name" value="ANTAR"/>
    <property type="match status" value="1"/>
</dbReference>
<dbReference type="Gene3D" id="3.40.50.2300">
    <property type="match status" value="1"/>
</dbReference>
<dbReference type="InterPro" id="IPR005561">
    <property type="entry name" value="ANTAR"/>
</dbReference>
<name>A0A098B877_DESHA</name>
<dbReference type="Pfam" id="PF03861">
    <property type="entry name" value="ANTAR"/>
    <property type="match status" value="1"/>
</dbReference>
<reference evidence="8 9" key="2">
    <citation type="submission" date="2015-12" db="EMBL/GenBank/DDBJ databases">
        <title>Draft Genome Sequence of Desulfitobacterium hafniense Strain DH, a Sulfate-reducing Bacterium Isolated from Paddy Soils.</title>
        <authorList>
            <person name="Bao P."/>
            <person name="Zhang X."/>
            <person name="Li G."/>
        </authorList>
    </citation>
    <scope>NUCLEOTIDE SEQUENCE [LARGE SCALE GENOMIC DNA]</scope>
    <source>
        <strain evidence="8 9">DH</strain>
    </source>
</reference>
<dbReference type="PROSITE" id="PS50110">
    <property type="entry name" value="RESPONSE_REGULATORY"/>
    <property type="match status" value="1"/>
</dbReference>
<accession>A0A098B877</accession>
<evidence type="ECO:0000259" key="5">
    <source>
        <dbReference type="PROSITE" id="PS50110"/>
    </source>
</evidence>
<dbReference type="InterPro" id="IPR001789">
    <property type="entry name" value="Sig_transdc_resp-reg_receiver"/>
</dbReference>
<evidence type="ECO:0000256" key="3">
    <source>
        <dbReference type="PROSITE-ProRule" id="PRU00169"/>
    </source>
</evidence>
<keyword evidence="8" id="KW-0418">Kinase</keyword>